<evidence type="ECO:0000313" key="11">
    <source>
        <dbReference type="Proteomes" id="UP000065641"/>
    </source>
</evidence>
<evidence type="ECO:0000256" key="7">
    <source>
        <dbReference type="HAMAP-Rule" id="MF_00022"/>
    </source>
</evidence>
<comment type="subcellular location">
    <subcellularLocation>
        <location evidence="7">Cytoplasm</location>
    </subcellularLocation>
</comment>
<accession>A0A0S2KCV4</accession>
<keyword evidence="11" id="KW-1185">Reference proteome</keyword>
<comment type="cofactor">
    <cofactor evidence="7">
        <name>Zn(2+)</name>
        <dbReference type="ChEBI" id="CHEBI:29105"/>
    </cofactor>
    <text evidence="7">Binds 1 zinc ion per subunit.</text>
</comment>
<keyword evidence="6 7" id="KW-0030">Aminoacyl-tRNA synthetase</keyword>
<keyword evidence="2 7" id="KW-0436">Ligase</keyword>
<dbReference type="GO" id="GO:0005524">
    <property type="term" value="F:ATP binding"/>
    <property type="evidence" value="ECO:0007669"/>
    <property type="project" value="UniProtKB-UniRule"/>
</dbReference>
<feature type="binding site" evidence="7">
    <location>
        <position position="141"/>
    </location>
    <ligand>
        <name>Zn(2+)</name>
        <dbReference type="ChEBI" id="CHEBI:29105"/>
    </ligand>
</feature>
<evidence type="ECO:0000256" key="2">
    <source>
        <dbReference type="ARBA" id="ARBA00022598"/>
    </source>
</evidence>
<dbReference type="Pfam" id="PF19269">
    <property type="entry name" value="Anticodon_2"/>
    <property type="match status" value="1"/>
</dbReference>
<sequence>MTTASTPAVRTRIAPSPTGDPHVGTAYIALFNLCFARQHGGEFILRIEDTDQSRSTARSEQDILRALKWLGLNWAEGPDIGGPHGPYRQSQRSDIYRQHINELLDKGHAFRCFCTAERLAELRAEQIQNKQTAGYDGHCLHLSESELEQRLTEKQNFVIRMKVPQEGECVFEDRLRGEIRISWQQIDMQVLMKSDNLPTYHFANVVDDHLMGITHVIRGEEWINSTPKHLLLYQHFGWQAPQFCHMPLLRNPDKSKLSKRKNPTSINYYRDMGYLPEALTNYLGMMGWTMPDGREKFSLEEMQAVFNIDRVSLGGPVFDIAKLNWLNGKYMRENLDTESFAEQFAAWAFDAEKLAQIIPLVKERVERFSDVIPLAGFFLSGQLPVTAESFSHKQLSAGQCKELLQLMAWRLEELAEWNKQAIEQACQHLAAFNGIKIRDALFPLFVAITGKAVSVSVIDSIYIIGLDVSRARLRFAIEQLGGISKKEAKQLEKTFRDLLNFEQSEDISK</sequence>
<dbReference type="InterPro" id="IPR008925">
    <property type="entry name" value="aa_tRNA-synth_I_cd-bd_sf"/>
</dbReference>
<keyword evidence="7" id="KW-0479">Metal-binding</keyword>
<evidence type="ECO:0000256" key="6">
    <source>
        <dbReference type="ARBA" id="ARBA00023146"/>
    </source>
</evidence>
<dbReference type="InterPro" id="IPR045462">
    <property type="entry name" value="aa-tRNA-synth_I_cd-bd"/>
</dbReference>
<comment type="similarity">
    <text evidence="1 7">Belongs to the class-I aminoacyl-tRNA synthetase family. Glutamate--tRNA ligase type 1 subfamily.</text>
</comment>
<dbReference type="EC" id="6.1.1.17" evidence="7"/>
<dbReference type="PANTHER" id="PTHR43311">
    <property type="entry name" value="GLUTAMATE--TRNA LIGASE"/>
    <property type="match status" value="1"/>
</dbReference>
<name>A0A0S2KCV4_9GAMM</name>
<dbReference type="AlphaFoldDB" id="A0A0S2KCV4"/>
<dbReference type="OrthoDB" id="9807503at2"/>
<evidence type="ECO:0000259" key="9">
    <source>
        <dbReference type="Pfam" id="PF19269"/>
    </source>
</evidence>
<feature type="short sequence motif" description="'HIGH' region" evidence="7">
    <location>
        <begin position="15"/>
        <end position="25"/>
    </location>
</feature>
<dbReference type="RefSeq" id="WP_058021609.1">
    <property type="nucleotide sequence ID" value="NZ_CP013189.1"/>
</dbReference>
<dbReference type="FunFam" id="3.40.50.620:FF:000045">
    <property type="entry name" value="Glutamate--tRNA ligase, mitochondrial"/>
    <property type="match status" value="1"/>
</dbReference>
<dbReference type="KEGG" id="pspi:PS2015_1484"/>
<feature type="binding site" evidence="7">
    <location>
        <position position="259"/>
    </location>
    <ligand>
        <name>ATP</name>
        <dbReference type="ChEBI" id="CHEBI:30616"/>
    </ligand>
</feature>
<proteinExistence type="inferred from homology"/>
<dbReference type="GO" id="GO:0004818">
    <property type="term" value="F:glutamate-tRNA ligase activity"/>
    <property type="evidence" value="ECO:0007669"/>
    <property type="project" value="UniProtKB-UniRule"/>
</dbReference>
<dbReference type="PRINTS" id="PR00987">
    <property type="entry name" value="TRNASYNTHGLU"/>
</dbReference>
<dbReference type="PANTHER" id="PTHR43311:SF2">
    <property type="entry name" value="GLUTAMATE--TRNA LIGASE, MITOCHONDRIAL-RELATED"/>
    <property type="match status" value="1"/>
</dbReference>
<dbReference type="PATRIC" id="fig|1249552.3.peg.1488"/>
<dbReference type="NCBIfam" id="TIGR00464">
    <property type="entry name" value="gltX_bact"/>
    <property type="match status" value="1"/>
</dbReference>
<gene>
    <name evidence="7" type="primary">gltX</name>
    <name evidence="10" type="ORF">PS2015_1484</name>
</gene>
<organism evidence="10 11">
    <name type="scientific">Pseudohongiella spirulinae</name>
    <dbReference type="NCBI Taxonomy" id="1249552"/>
    <lineage>
        <taxon>Bacteria</taxon>
        <taxon>Pseudomonadati</taxon>
        <taxon>Pseudomonadota</taxon>
        <taxon>Gammaproteobacteria</taxon>
        <taxon>Pseudomonadales</taxon>
        <taxon>Pseudohongiellaceae</taxon>
        <taxon>Pseudohongiella</taxon>
    </lineage>
</organism>
<dbReference type="Proteomes" id="UP000065641">
    <property type="component" value="Chromosome"/>
</dbReference>
<evidence type="ECO:0000256" key="3">
    <source>
        <dbReference type="ARBA" id="ARBA00022741"/>
    </source>
</evidence>
<dbReference type="InterPro" id="IPR014729">
    <property type="entry name" value="Rossmann-like_a/b/a_fold"/>
</dbReference>
<evidence type="ECO:0000259" key="8">
    <source>
        <dbReference type="Pfam" id="PF00749"/>
    </source>
</evidence>
<keyword evidence="4 7" id="KW-0067">ATP-binding</keyword>
<feature type="binding site" evidence="7">
    <location>
        <position position="139"/>
    </location>
    <ligand>
        <name>Zn(2+)</name>
        <dbReference type="ChEBI" id="CHEBI:29105"/>
    </ligand>
</feature>
<dbReference type="Pfam" id="PF00749">
    <property type="entry name" value="tRNA-synt_1c"/>
    <property type="match status" value="1"/>
</dbReference>
<comment type="subunit">
    <text evidence="7">Monomer.</text>
</comment>
<dbReference type="InterPro" id="IPR000924">
    <property type="entry name" value="Glu/Gln-tRNA-synth"/>
</dbReference>
<feature type="binding site" evidence="7">
    <location>
        <position position="114"/>
    </location>
    <ligand>
        <name>Zn(2+)</name>
        <dbReference type="ChEBI" id="CHEBI:29105"/>
    </ligand>
</feature>
<keyword evidence="7" id="KW-0862">Zinc</keyword>
<dbReference type="Gene3D" id="1.10.10.350">
    <property type="match status" value="1"/>
</dbReference>
<dbReference type="GO" id="GO:0006424">
    <property type="term" value="P:glutamyl-tRNA aminoacylation"/>
    <property type="evidence" value="ECO:0007669"/>
    <property type="project" value="UniProtKB-UniRule"/>
</dbReference>
<feature type="binding site" evidence="7">
    <location>
        <position position="112"/>
    </location>
    <ligand>
        <name>Zn(2+)</name>
        <dbReference type="ChEBI" id="CHEBI:29105"/>
    </ligand>
</feature>
<dbReference type="GO" id="GO:0000049">
    <property type="term" value="F:tRNA binding"/>
    <property type="evidence" value="ECO:0007669"/>
    <property type="project" value="InterPro"/>
</dbReference>
<dbReference type="InterPro" id="IPR033910">
    <property type="entry name" value="GluRS_core"/>
</dbReference>
<keyword evidence="3 7" id="KW-0547">Nucleotide-binding</keyword>
<protein>
    <recommendedName>
        <fullName evidence="7">Glutamate--tRNA ligase</fullName>
        <ecNumber evidence="7">6.1.1.17</ecNumber>
    </recommendedName>
    <alternativeName>
        <fullName evidence="7">Glutamyl-tRNA synthetase</fullName>
        <shortName evidence="7">GluRS</shortName>
    </alternativeName>
</protein>
<comment type="function">
    <text evidence="7">Catalyzes the attachment of glutamate to tRNA(Glu) in a two-step reaction: glutamate is first activated by ATP to form Glu-AMP and then transferred to the acceptor end of tRNA(Glu).</text>
</comment>
<evidence type="ECO:0000256" key="1">
    <source>
        <dbReference type="ARBA" id="ARBA00007894"/>
    </source>
</evidence>
<feature type="short sequence motif" description="'KMSKS' region" evidence="7">
    <location>
        <begin position="256"/>
        <end position="260"/>
    </location>
</feature>
<dbReference type="SUPFAM" id="SSF52374">
    <property type="entry name" value="Nucleotidylyl transferase"/>
    <property type="match status" value="1"/>
</dbReference>
<dbReference type="Gene3D" id="3.40.50.620">
    <property type="entry name" value="HUPs"/>
    <property type="match status" value="1"/>
</dbReference>
<dbReference type="InterPro" id="IPR004527">
    <property type="entry name" value="Glu-tRNA-ligase_bac/mito"/>
</dbReference>
<keyword evidence="7" id="KW-0963">Cytoplasm</keyword>
<dbReference type="PROSITE" id="PS00178">
    <property type="entry name" value="AA_TRNA_LIGASE_I"/>
    <property type="match status" value="1"/>
</dbReference>
<keyword evidence="5 7" id="KW-0648">Protein biosynthesis</keyword>
<evidence type="ECO:0000256" key="5">
    <source>
        <dbReference type="ARBA" id="ARBA00022917"/>
    </source>
</evidence>
<dbReference type="HAMAP" id="MF_00022">
    <property type="entry name" value="Glu_tRNA_synth_type1"/>
    <property type="match status" value="1"/>
</dbReference>
<dbReference type="GO" id="GO:0008270">
    <property type="term" value="F:zinc ion binding"/>
    <property type="evidence" value="ECO:0007669"/>
    <property type="project" value="UniProtKB-UniRule"/>
</dbReference>
<dbReference type="SUPFAM" id="SSF48163">
    <property type="entry name" value="An anticodon-binding domain of class I aminoacyl-tRNA synthetases"/>
    <property type="match status" value="1"/>
</dbReference>
<dbReference type="InterPro" id="IPR001412">
    <property type="entry name" value="aa-tRNA-synth_I_CS"/>
</dbReference>
<dbReference type="InterPro" id="IPR049940">
    <property type="entry name" value="GluQ/Sye"/>
</dbReference>
<evidence type="ECO:0000313" key="10">
    <source>
        <dbReference type="EMBL" id="ALO46141.1"/>
    </source>
</evidence>
<dbReference type="STRING" id="1249552.PS2015_1484"/>
<reference evidence="10 11" key="1">
    <citation type="submission" date="2015-11" db="EMBL/GenBank/DDBJ databases">
        <authorList>
            <person name="Zhang Y."/>
            <person name="Guo Z."/>
        </authorList>
    </citation>
    <scope>NUCLEOTIDE SEQUENCE [LARGE SCALE GENOMIC DNA]</scope>
    <source>
        <strain evidence="10 11">KCTC 32221</strain>
    </source>
</reference>
<comment type="catalytic activity">
    <reaction evidence="7">
        <text>tRNA(Glu) + L-glutamate + ATP = L-glutamyl-tRNA(Glu) + AMP + diphosphate</text>
        <dbReference type="Rhea" id="RHEA:23540"/>
        <dbReference type="Rhea" id="RHEA-COMP:9663"/>
        <dbReference type="Rhea" id="RHEA-COMP:9680"/>
        <dbReference type="ChEBI" id="CHEBI:29985"/>
        <dbReference type="ChEBI" id="CHEBI:30616"/>
        <dbReference type="ChEBI" id="CHEBI:33019"/>
        <dbReference type="ChEBI" id="CHEBI:78442"/>
        <dbReference type="ChEBI" id="CHEBI:78520"/>
        <dbReference type="ChEBI" id="CHEBI:456215"/>
        <dbReference type="EC" id="6.1.1.17"/>
    </reaction>
</comment>
<feature type="domain" description="Aminoacyl-tRNA synthetase class I anticodon-binding" evidence="9">
    <location>
        <begin position="340"/>
        <end position="477"/>
    </location>
</feature>
<feature type="domain" description="Glutamyl/glutaminyl-tRNA synthetase class Ib catalytic" evidence="8">
    <location>
        <begin position="9"/>
        <end position="325"/>
    </location>
</feature>
<dbReference type="GO" id="GO:0005829">
    <property type="term" value="C:cytosol"/>
    <property type="evidence" value="ECO:0007669"/>
    <property type="project" value="TreeGrafter"/>
</dbReference>
<dbReference type="CDD" id="cd00808">
    <property type="entry name" value="GluRS_core"/>
    <property type="match status" value="1"/>
</dbReference>
<evidence type="ECO:0000256" key="4">
    <source>
        <dbReference type="ARBA" id="ARBA00022840"/>
    </source>
</evidence>
<dbReference type="InterPro" id="IPR020751">
    <property type="entry name" value="aa-tRNA-synth_I_codon-bd_sub2"/>
</dbReference>
<dbReference type="InterPro" id="IPR020058">
    <property type="entry name" value="Glu/Gln-tRNA-synth_Ib_cat-dom"/>
</dbReference>
<dbReference type="EMBL" id="CP013189">
    <property type="protein sequence ID" value="ALO46141.1"/>
    <property type="molecule type" value="Genomic_DNA"/>
</dbReference>